<reference evidence="8 9" key="1">
    <citation type="submission" date="2019-07" db="EMBL/GenBank/DDBJ databases">
        <title>Qingshengfaniella alkalisoli gen. nov., sp. nov., isolated from saline soil.</title>
        <authorList>
            <person name="Xu L."/>
            <person name="Huang X.-X."/>
            <person name="Sun J.-Q."/>
        </authorList>
    </citation>
    <scope>NUCLEOTIDE SEQUENCE [LARGE SCALE GENOMIC DNA]</scope>
    <source>
        <strain evidence="8 9">DSM 27279</strain>
    </source>
</reference>
<evidence type="ECO:0000256" key="1">
    <source>
        <dbReference type="ARBA" id="ARBA00004651"/>
    </source>
</evidence>
<keyword evidence="9" id="KW-1185">Reference proteome</keyword>
<feature type="transmembrane region" description="Helical" evidence="6">
    <location>
        <begin position="149"/>
        <end position="166"/>
    </location>
</feature>
<dbReference type="GO" id="GO:0022857">
    <property type="term" value="F:transmembrane transporter activity"/>
    <property type="evidence" value="ECO:0007669"/>
    <property type="project" value="InterPro"/>
</dbReference>
<evidence type="ECO:0000256" key="2">
    <source>
        <dbReference type="ARBA" id="ARBA00022475"/>
    </source>
</evidence>
<feature type="transmembrane region" description="Helical" evidence="6">
    <location>
        <begin position="86"/>
        <end position="107"/>
    </location>
</feature>
<dbReference type="SUPFAM" id="SSF103473">
    <property type="entry name" value="MFS general substrate transporter"/>
    <property type="match status" value="1"/>
</dbReference>
<dbReference type="AlphaFoldDB" id="A0A556B0H2"/>
<feature type="transmembrane region" description="Helical" evidence="6">
    <location>
        <begin position="119"/>
        <end position="143"/>
    </location>
</feature>
<dbReference type="InterPro" id="IPR036259">
    <property type="entry name" value="MFS_trans_sf"/>
</dbReference>
<name>A0A556B0H2_9BURK</name>
<keyword evidence="5 6" id="KW-0472">Membrane</keyword>
<evidence type="ECO:0000256" key="4">
    <source>
        <dbReference type="ARBA" id="ARBA00022989"/>
    </source>
</evidence>
<feature type="transmembrane region" description="Helical" evidence="6">
    <location>
        <begin position="28"/>
        <end position="50"/>
    </location>
</feature>
<feature type="transmembrane region" description="Helical" evidence="6">
    <location>
        <begin position="199"/>
        <end position="226"/>
    </location>
</feature>
<evidence type="ECO:0000313" key="8">
    <source>
        <dbReference type="EMBL" id="TSH98698.1"/>
    </source>
</evidence>
<dbReference type="Gene3D" id="1.20.1250.20">
    <property type="entry name" value="MFS general substrate transporter like domains"/>
    <property type="match status" value="1"/>
</dbReference>
<keyword evidence="2" id="KW-1003">Cell membrane</keyword>
<sequence>MAGVVAALHVAKIPPAVPLLQAGLGLSLVQAGFLISLVQIAGALFGLALGLTAASLGLRRSLMLGLVVLAAASAAGSASQHPLPLLALRMVEGIGFLLIVLPAPELIRRLVPPQKLSTMLGVWGSYMPLGTVLALLFGPLVMLATGWRTWWLALAGLSVLLAVLVLRHIPRDTPSADTHAGARGWQARLADTLRSPGPWLIAASFGMYSGQWLAVVGFLPAIYAAAGVQASLAGLLTALVAAANMAGNVASGRLIARGWAPTTLLRCGFVAMAAGALYAFSSLAEAHPMSRYLALLAFSGFGGLVPGTLFILSMHVAPGEDTVSTTIGWMQQLSALGQLAGPPLVAWIAARAGGWQWTGAATATCSALGLLLSLIIARHQRRSLASAPN</sequence>
<organism evidence="8 9">
    <name type="scientific">Verticiella sediminum</name>
    <dbReference type="NCBI Taxonomy" id="1247510"/>
    <lineage>
        <taxon>Bacteria</taxon>
        <taxon>Pseudomonadati</taxon>
        <taxon>Pseudomonadota</taxon>
        <taxon>Betaproteobacteria</taxon>
        <taxon>Burkholderiales</taxon>
        <taxon>Alcaligenaceae</taxon>
        <taxon>Verticiella</taxon>
    </lineage>
</organism>
<feature type="domain" description="Major facilitator superfamily (MFS) profile" evidence="7">
    <location>
        <begin position="1"/>
        <end position="381"/>
    </location>
</feature>
<feature type="transmembrane region" description="Helical" evidence="6">
    <location>
        <begin position="263"/>
        <end position="280"/>
    </location>
</feature>
<feature type="transmembrane region" description="Helical" evidence="6">
    <location>
        <begin position="62"/>
        <end position="80"/>
    </location>
</feature>
<gene>
    <name evidence="8" type="ORF">FOZ76_02545</name>
</gene>
<dbReference type="InterPro" id="IPR011701">
    <property type="entry name" value="MFS"/>
</dbReference>
<comment type="subcellular location">
    <subcellularLocation>
        <location evidence="1">Cell membrane</location>
        <topology evidence="1">Multi-pass membrane protein</topology>
    </subcellularLocation>
</comment>
<protein>
    <submittedName>
        <fullName evidence="8">MFS transporter</fullName>
    </submittedName>
</protein>
<evidence type="ECO:0000313" key="9">
    <source>
        <dbReference type="Proteomes" id="UP000318405"/>
    </source>
</evidence>
<dbReference type="Proteomes" id="UP000318405">
    <property type="component" value="Unassembled WGS sequence"/>
</dbReference>
<dbReference type="GO" id="GO:0005886">
    <property type="term" value="C:plasma membrane"/>
    <property type="evidence" value="ECO:0007669"/>
    <property type="project" value="UniProtKB-SubCell"/>
</dbReference>
<dbReference type="PANTHER" id="PTHR43124">
    <property type="entry name" value="PURINE EFFLUX PUMP PBUE"/>
    <property type="match status" value="1"/>
</dbReference>
<dbReference type="OrthoDB" id="6368326at2"/>
<keyword evidence="4 6" id="KW-1133">Transmembrane helix</keyword>
<dbReference type="Pfam" id="PF07690">
    <property type="entry name" value="MFS_1"/>
    <property type="match status" value="1"/>
</dbReference>
<feature type="transmembrane region" description="Helical" evidence="6">
    <location>
        <begin position="356"/>
        <end position="377"/>
    </location>
</feature>
<dbReference type="PROSITE" id="PS50850">
    <property type="entry name" value="MFS"/>
    <property type="match status" value="1"/>
</dbReference>
<evidence type="ECO:0000256" key="3">
    <source>
        <dbReference type="ARBA" id="ARBA00022692"/>
    </source>
</evidence>
<keyword evidence="3 6" id="KW-0812">Transmembrane</keyword>
<dbReference type="PANTHER" id="PTHR43124:SF3">
    <property type="entry name" value="CHLORAMPHENICOL EFFLUX PUMP RV0191"/>
    <property type="match status" value="1"/>
</dbReference>
<dbReference type="InterPro" id="IPR020846">
    <property type="entry name" value="MFS_dom"/>
</dbReference>
<dbReference type="EMBL" id="VLTJ01000004">
    <property type="protein sequence ID" value="TSH98698.1"/>
    <property type="molecule type" value="Genomic_DNA"/>
</dbReference>
<feature type="transmembrane region" description="Helical" evidence="6">
    <location>
        <begin position="292"/>
        <end position="312"/>
    </location>
</feature>
<accession>A0A556B0H2</accession>
<dbReference type="InterPro" id="IPR050189">
    <property type="entry name" value="MFS_Efflux_Transporters"/>
</dbReference>
<comment type="caution">
    <text evidence="8">The sequence shown here is derived from an EMBL/GenBank/DDBJ whole genome shotgun (WGS) entry which is preliminary data.</text>
</comment>
<evidence type="ECO:0000256" key="5">
    <source>
        <dbReference type="ARBA" id="ARBA00023136"/>
    </source>
</evidence>
<evidence type="ECO:0000259" key="7">
    <source>
        <dbReference type="PROSITE" id="PS50850"/>
    </source>
</evidence>
<evidence type="ECO:0000256" key="6">
    <source>
        <dbReference type="SAM" id="Phobius"/>
    </source>
</evidence>
<proteinExistence type="predicted"/>